<gene>
    <name evidence="2" type="ORF">DFA_03432</name>
</gene>
<dbReference type="Pfam" id="PF11894">
    <property type="entry name" value="Nup192"/>
    <property type="match status" value="1"/>
</dbReference>
<feature type="compositionally biased region" description="Low complexity" evidence="1">
    <location>
        <begin position="787"/>
        <end position="804"/>
    </location>
</feature>
<dbReference type="GeneID" id="14877342"/>
<protein>
    <submittedName>
        <fullName evidence="2">Prespore-specific protein</fullName>
    </submittedName>
</protein>
<dbReference type="EMBL" id="GL883006">
    <property type="protein sequence ID" value="EGG25184.1"/>
    <property type="molecule type" value="Genomic_DNA"/>
</dbReference>
<reference evidence="3" key="1">
    <citation type="journal article" date="2011" name="Genome Res.">
        <title>Phylogeny-wide analysis of social amoeba genomes highlights ancient origins for complex intercellular communication.</title>
        <authorList>
            <person name="Heidel A.J."/>
            <person name="Lawal H.M."/>
            <person name="Felder M."/>
            <person name="Schilde C."/>
            <person name="Helps N.R."/>
            <person name="Tunggal B."/>
            <person name="Rivero F."/>
            <person name="John U."/>
            <person name="Schleicher M."/>
            <person name="Eichinger L."/>
            <person name="Platzer M."/>
            <person name="Noegel A.A."/>
            <person name="Schaap P."/>
            <person name="Gloeckner G."/>
        </authorList>
    </citation>
    <scope>NUCLEOTIDE SEQUENCE [LARGE SCALE GENOMIC DNA]</scope>
    <source>
        <strain evidence="3">SH3</strain>
    </source>
</reference>
<dbReference type="KEGG" id="dfa:DFA_03432"/>
<feature type="region of interest" description="Disordered" evidence="1">
    <location>
        <begin position="786"/>
        <end position="805"/>
    </location>
</feature>
<evidence type="ECO:0000256" key="1">
    <source>
        <dbReference type="SAM" id="MobiDB-lite"/>
    </source>
</evidence>
<organism evidence="2 3">
    <name type="scientific">Cavenderia fasciculata</name>
    <name type="common">Slime mold</name>
    <name type="synonym">Dictyostelium fasciculatum</name>
    <dbReference type="NCBI Taxonomy" id="261658"/>
    <lineage>
        <taxon>Eukaryota</taxon>
        <taxon>Amoebozoa</taxon>
        <taxon>Evosea</taxon>
        <taxon>Eumycetozoa</taxon>
        <taxon>Dictyostelia</taxon>
        <taxon>Acytosteliales</taxon>
        <taxon>Cavenderiaceae</taxon>
        <taxon>Cavenderia</taxon>
    </lineage>
</organism>
<evidence type="ECO:0000313" key="3">
    <source>
        <dbReference type="Proteomes" id="UP000007797"/>
    </source>
</evidence>
<evidence type="ECO:0000313" key="2">
    <source>
        <dbReference type="EMBL" id="EGG25184.1"/>
    </source>
</evidence>
<dbReference type="Proteomes" id="UP000007797">
    <property type="component" value="Unassembled WGS sequence"/>
</dbReference>
<name>F4PHK0_CACFS</name>
<dbReference type="OMA" id="WKLFVNE"/>
<dbReference type="STRING" id="1054147.F4PHK0"/>
<dbReference type="InterPro" id="IPR021827">
    <property type="entry name" value="Nup186/Nup192/Nup205"/>
</dbReference>
<dbReference type="AlphaFoldDB" id="F4PHK0"/>
<dbReference type="GO" id="GO:0005643">
    <property type="term" value="C:nuclear pore"/>
    <property type="evidence" value="ECO:0007669"/>
    <property type="project" value="InterPro"/>
</dbReference>
<dbReference type="OrthoDB" id="20440at2759"/>
<proteinExistence type="predicted"/>
<dbReference type="RefSeq" id="XP_004363035.1">
    <property type="nucleotide sequence ID" value="XM_004362978.1"/>
</dbReference>
<sequence length="893" mass="101343">MATTMHCGSDPLIKNYFMSLLVGGDGRGGNGNTYNSNALEILQVFNAIEFEFAELQKPRIFELIPVLEASCLVNYRDCQIVNLPLVRKHLESDPRFTNVQDIDRELEICARLNATITLVDSKTRALEGWKLFVNEALLQVDTLISMNEMIPLTLLQRLVMEFSNEKYPITCGISLGYTILTLFYVLKMKKDTFQLSNNFNDILESKVKGIFEGLIQTILRSSYQPIRGIAYTCIIKYLTLTHSFDQNKTNDLNGNNTTIHNIKSIEKHNILLLNKVDDRFVRLLISDCSSFSGGWKIAATSCMELLVALDGIRSNKTLRALDDRNAIVSIIGQCTNTLQRWEQLDARDLRVYDSQMSLLIRVAQNIDGIRLLMASNIVASFSACSFLSHVPSDLSMSPYASLIIPLFRLLVSLFNFPHERVDIYAQVQSLMAEHSDLFKFILQDAHPPSNTSLTILQLSVHLLSQNSKLIAQNYQSEKTQAHFTRFHSAILSLFGKYSRHLKSKIKEDRDDSNLDEDEIASYQSVDFTNQKEQPTIFDVEMNHLITLICRDIILYCRRVSIIQNSKFGSACFGSTIKSTLLSGNGTLQNSVLPSLDVPIKYMKECLVSYSKSLEIVEFLKHSIENVDNLSNYQLKQILHDDQSYQDLEVSQRNQMVIKKLTERLAFRHHNSDLLKEVIETLLLVIVTHAYHFTVSVQGLFIHGLMTNASSLSNNNNNTTSPLLSSSTFSSSFVSQQQPILNLNELSNNNNNNNKKQQDIFLNNNNDQQQSSTGKFMSSVFSYLKGVTNNNNNNNNNTNNNNNNNSQVVPYNNAAALNQSSFNNSSFIKSMIQQQQEGELSPVEAKDFLTKLWTSFDTEVPAFHKRLFDCLHNMPNKTLMIELLIKKLQDIFNK</sequence>
<accession>F4PHK0</accession>
<keyword evidence="3" id="KW-1185">Reference proteome</keyword>